<dbReference type="EMBL" id="JAUTDP010000003">
    <property type="protein sequence ID" value="KAK3400705.1"/>
    <property type="molecule type" value="Genomic_DNA"/>
</dbReference>
<comment type="caution">
    <text evidence="2">The sequence shown here is derived from an EMBL/GenBank/DDBJ whole genome shotgun (WGS) entry which is preliminary data.</text>
</comment>
<reference evidence="2" key="1">
    <citation type="journal article" date="2023" name="Mol. Phylogenet. Evol.">
        <title>Genome-scale phylogeny and comparative genomics of the fungal order Sordariales.</title>
        <authorList>
            <person name="Hensen N."/>
            <person name="Bonometti L."/>
            <person name="Westerberg I."/>
            <person name="Brannstrom I.O."/>
            <person name="Guillou S."/>
            <person name="Cros-Aarteil S."/>
            <person name="Calhoun S."/>
            <person name="Haridas S."/>
            <person name="Kuo A."/>
            <person name="Mondo S."/>
            <person name="Pangilinan J."/>
            <person name="Riley R."/>
            <person name="LaButti K."/>
            <person name="Andreopoulos B."/>
            <person name="Lipzen A."/>
            <person name="Chen C."/>
            <person name="Yan M."/>
            <person name="Daum C."/>
            <person name="Ng V."/>
            <person name="Clum A."/>
            <person name="Steindorff A."/>
            <person name="Ohm R.A."/>
            <person name="Martin F."/>
            <person name="Silar P."/>
            <person name="Natvig D.O."/>
            <person name="Lalanne C."/>
            <person name="Gautier V."/>
            <person name="Ament-Velasquez S.L."/>
            <person name="Kruys A."/>
            <person name="Hutchinson M.I."/>
            <person name="Powell A.J."/>
            <person name="Barry K."/>
            <person name="Miller A.N."/>
            <person name="Grigoriev I.V."/>
            <person name="Debuchy R."/>
            <person name="Gladieux P."/>
            <person name="Hiltunen Thoren M."/>
            <person name="Johannesson H."/>
        </authorList>
    </citation>
    <scope>NUCLEOTIDE SEQUENCE</scope>
    <source>
        <strain evidence="2">FGSC 1904</strain>
    </source>
</reference>
<keyword evidence="3" id="KW-1185">Reference proteome</keyword>
<evidence type="ECO:0000313" key="2">
    <source>
        <dbReference type="EMBL" id="KAK3400705.1"/>
    </source>
</evidence>
<proteinExistence type="predicted"/>
<evidence type="ECO:0000256" key="1">
    <source>
        <dbReference type="SAM" id="MobiDB-lite"/>
    </source>
</evidence>
<feature type="region of interest" description="Disordered" evidence="1">
    <location>
        <begin position="52"/>
        <end position="76"/>
    </location>
</feature>
<evidence type="ECO:0000313" key="3">
    <source>
        <dbReference type="Proteomes" id="UP001281003"/>
    </source>
</evidence>
<organism evidence="2 3">
    <name type="scientific">Sordaria brevicollis</name>
    <dbReference type="NCBI Taxonomy" id="83679"/>
    <lineage>
        <taxon>Eukaryota</taxon>
        <taxon>Fungi</taxon>
        <taxon>Dikarya</taxon>
        <taxon>Ascomycota</taxon>
        <taxon>Pezizomycotina</taxon>
        <taxon>Sordariomycetes</taxon>
        <taxon>Sordariomycetidae</taxon>
        <taxon>Sordariales</taxon>
        <taxon>Sordariaceae</taxon>
        <taxon>Sordaria</taxon>
    </lineage>
</organism>
<accession>A0AAE0UED1</accession>
<dbReference type="AlphaFoldDB" id="A0AAE0UED1"/>
<sequence>MCDWHRPGHHSGHDVKYILGWHSLLSRWGAFTAPNRHPQLYKPIAMPPRLRRSSRISGRPKLNYQDPTTPEREPRPSTFNVFPRIEGLQSQTCTSLVSNMFTMLEFLPPELVACGGNLDQLPQDTEMEVKNIYSDQDFSWQRLKSDFWQDDRELERFKRYAKSIYKEIHGNDYFEAGRPPPAYEINPADGRLMNPEPWKDYAEELAYRAFEEIGIGPFEFTVTFSHIMFWEKGCIWNLPDRDSERNDQVGTLLLVLKGQHNGGGISIHCEKRCFFHPERPPLGDEEVGPCDAEPYWVAA</sequence>
<gene>
    <name evidence="2" type="ORF">B0T20DRAFT_151596</name>
</gene>
<name>A0AAE0UED1_SORBR</name>
<dbReference type="Proteomes" id="UP001281003">
    <property type="component" value="Unassembled WGS sequence"/>
</dbReference>
<protein>
    <submittedName>
        <fullName evidence="2">Uncharacterized protein</fullName>
    </submittedName>
</protein>
<reference evidence="2" key="2">
    <citation type="submission" date="2023-07" db="EMBL/GenBank/DDBJ databases">
        <authorList>
            <consortium name="Lawrence Berkeley National Laboratory"/>
            <person name="Haridas S."/>
            <person name="Hensen N."/>
            <person name="Bonometti L."/>
            <person name="Westerberg I."/>
            <person name="Brannstrom I.O."/>
            <person name="Guillou S."/>
            <person name="Cros-Aarteil S."/>
            <person name="Calhoun S."/>
            <person name="Kuo A."/>
            <person name="Mondo S."/>
            <person name="Pangilinan J."/>
            <person name="Riley R."/>
            <person name="LaButti K."/>
            <person name="Andreopoulos B."/>
            <person name="Lipzen A."/>
            <person name="Chen C."/>
            <person name="Yanf M."/>
            <person name="Daum C."/>
            <person name="Ng V."/>
            <person name="Clum A."/>
            <person name="Steindorff A."/>
            <person name="Ohm R."/>
            <person name="Martin F."/>
            <person name="Silar P."/>
            <person name="Natvig D."/>
            <person name="Lalanne C."/>
            <person name="Gautier V."/>
            <person name="Ament-velasquez S.L."/>
            <person name="Kruys A."/>
            <person name="Hutchinson M.I."/>
            <person name="Powell A.J."/>
            <person name="Barry K."/>
            <person name="Miller A.N."/>
            <person name="Grigoriev I.V."/>
            <person name="Debuchy R."/>
            <person name="Gladieux P."/>
            <person name="Thoren M.H."/>
            <person name="Johannesson H."/>
        </authorList>
    </citation>
    <scope>NUCLEOTIDE SEQUENCE</scope>
    <source>
        <strain evidence="2">FGSC 1904</strain>
    </source>
</reference>